<keyword evidence="2 4" id="KW-0238">DNA-binding</keyword>
<evidence type="ECO:0000313" key="7">
    <source>
        <dbReference type="Proteomes" id="UP000076096"/>
    </source>
</evidence>
<dbReference type="InterPro" id="IPR050109">
    <property type="entry name" value="HTH-type_TetR-like_transc_reg"/>
</dbReference>
<dbReference type="InterPro" id="IPR036271">
    <property type="entry name" value="Tet_transcr_reg_TetR-rel_C_sf"/>
</dbReference>
<dbReference type="KEGG" id="stsi:A4E84_36375"/>
<dbReference type="Gene3D" id="1.10.10.60">
    <property type="entry name" value="Homeodomain-like"/>
    <property type="match status" value="1"/>
</dbReference>
<evidence type="ECO:0000259" key="5">
    <source>
        <dbReference type="PROSITE" id="PS50977"/>
    </source>
</evidence>
<dbReference type="InterPro" id="IPR001647">
    <property type="entry name" value="HTH_TetR"/>
</dbReference>
<accession>A0A143CBZ3</accession>
<dbReference type="InterPro" id="IPR011075">
    <property type="entry name" value="TetR_C"/>
</dbReference>
<feature type="DNA-binding region" description="H-T-H motif" evidence="4">
    <location>
        <begin position="37"/>
        <end position="56"/>
    </location>
</feature>
<gene>
    <name evidence="6" type="ORF">A4E84_36375</name>
</gene>
<protein>
    <recommendedName>
        <fullName evidence="5">HTH tetR-type domain-containing protein</fullName>
    </recommendedName>
</protein>
<organism evidence="6 7">
    <name type="scientific">Streptomyces qaidamensis</name>
    <dbReference type="NCBI Taxonomy" id="1783515"/>
    <lineage>
        <taxon>Bacteria</taxon>
        <taxon>Bacillati</taxon>
        <taxon>Actinomycetota</taxon>
        <taxon>Actinomycetes</taxon>
        <taxon>Kitasatosporales</taxon>
        <taxon>Streptomycetaceae</taxon>
        <taxon>Streptomyces</taxon>
        <taxon>Streptomyces aurantiacus group</taxon>
    </lineage>
</organism>
<dbReference type="PANTHER" id="PTHR30055:SF148">
    <property type="entry name" value="TETR-FAMILY TRANSCRIPTIONAL REGULATOR"/>
    <property type="match status" value="1"/>
</dbReference>
<name>A0A143CBZ3_9ACTN</name>
<dbReference type="SUPFAM" id="SSF46689">
    <property type="entry name" value="Homeodomain-like"/>
    <property type="match status" value="1"/>
</dbReference>
<dbReference type="PRINTS" id="PR00455">
    <property type="entry name" value="HTHTETR"/>
</dbReference>
<dbReference type="GO" id="GO:0003700">
    <property type="term" value="F:DNA-binding transcription factor activity"/>
    <property type="evidence" value="ECO:0007669"/>
    <property type="project" value="TreeGrafter"/>
</dbReference>
<proteinExistence type="predicted"/>
<dbReference type="GO" id="GO:0000976">
    <property type="term" value="F:transcription cis-regulatory region binding"/>
    <property type="evidence" value="ECO:0007669"/>
    <property type="project" value="TreeGrafter"/>
</dbReference>
<keyword evidence="7" id="KW-1185">Reference proteome</keyword>
<dbReference type="STRING" id="1783515.A4E84_36375"/>
<dbReference type="Proteomes" id="UP000076096">
    <property type="component" value="Chromosome"/>
</dbReference>
<reference evidence="7" key="1">
    <citation type="submission" date="2016-04" db="EMBL/GenBank/DDBJ databases">
        <authorList>
            <person name="Zhang B."/>
        </authorList>
    </citation>
    <scope>NUCLEOTIDE SEQUENCE [LARGE SCALE GENOMIC DNA]</scope>
    <source>
        <strain evidence="7">S10</strain>
    </source>
</reference>
<evidence type="ECO:0000256" key="2">
    <source>
        <dbReference type="ARBA" id="ARBA00023125"/>
    </source>
</evidence>
<keyword evidence="3" id="KW-0804">Transcription</keyword>
<dbReference type="PANTHER" id="PTHR30055">
    <property type="entry name" value="HTH-TYPE TRANSCRIPTIONAL REGULATOR RUTR"/>
    <property type="match status" value="1"/>
</dbReference>
<dbReference type="Pfam" id="PF00440">
    <property type="entry name" value="TetR_N"/>
    <property type="match status" value="1"/>
</dbReference>
<evidence type="ECO:0000313" key="6">
    <source>
        <dbReference type="EMBL" id="AMW14485.1"/>
    </source>
</evidence>
<dbReference type="Gene3D" id="1.10.357.10">
    <property type="entry name" value="Tetracycline Repressor, domain 2"/>
    <property type="match status" value="1"/>
</dbReference>
<evidence type="ECO:0000256" key="4">
    <source>
        <dbReference type="PROSITE-ProRule" id="PRU00335"/>
    </source>
</evidence>
<dbReference type="Pfam" id="PF16859">
    <property type="entry name" value="TetR_C_11"/>
    <property type="match status" value="1"/>
</dbReference>
<dbReference type="EMBL" id="CP015098">
    <property type="protein sequence ID" value="AMW14485.1"/>
    <property type="molecule type" value="Genomic_DNA"/>
</dbReference>
<feature type="domain" description="HTH tetR-type" evidence="5">
    <location>
        <begin position="14"/>
        <end position="74"/>
    </location>
</feature>
<dbReference type="SUPFAM" id="SSF48498">
    <property type="entry name" value="Tetracyclin repressor-like, C-terminal domain"/>
    <property type="match status" value="1"/>
</dbReference>
<dbReference type="RefSeq" id="WP_062930626.1">
    <property type="nucleotide sequence ID" value="NZ_CP015098.1"/>
</dbReference>
<evidence type="ECO:0000256" key="1">
    <source>
        <dbReference type="ARBA" id="ARBA00023015"/>
    </source>
</evidence>
<dbReference type="InterPro" id="IPR009057">
    <property type="entry name" value="Homeodomain-like_sf"/>
</dbReference>
<keyword evidence="1" id="KW-0805">Transcription regulation</keyword>
<sequence length="205" mass="22357">MTPPRPAPAHRRGAAVHRAVLKATTELLATEGLAGTRIAEIAARAGVHETSVYRRWGTRTNLILEALSDRLDTELPLPDTGSTHEDLTTFFTALAGFLTTPTGQSLARLALAAADDEPQSVQLRNQFWTARLDRARILVQRGIDRGDLPPDSNPEFLLEALTGPLHLRIMQRDQPAGHAYVSRLVDLVLAGARSAPPDSHTRSNR</sequence>
<dbReference type="AlphaFoldDB" id="A0A143CBZ3"/>
<evidence type="ECO:0000256" key="3">
    <source>
        <dbReference type="ARBA" id="ARBA00023163"/>
    </source>
</evidence>
<dbReference type="PROSITE" id="PS50977">
    <property type="entry name" value="HTH_TETR_2"/>
    <property type="match status" value="1"/>
</dbReference>